<evidence type="ECO:0000313" key="2">
    <source>
        <dbReference type="EMBL" id="RMZ73739.1"/>
    </source>
</evidence>
<keyword evidence="3" id="KW-1185">Reference proteome</keyword>
<feature type="domain" description="Calcineurin-like phosphoesterase" evidence="1">
    <location>
        <begin position="3"/>
        <end position="223"/>
    </location>
</feature>
<dbReference type="Pfam" id="PF00149">
    <property type="entry name" value="Metallophos"/>
    <property type="match status" value="1"/>
</dbReference>
<sequence>MVKIQILSDLHLEAPAAYDVFEITPTAEYLALLGDIGYTKDVGLIEFLRKHLAKFKIIFYVLGNHEPYHSSYAASKQHLLTLQAETEQQASGKFVLLDQTRYDLSLTVSILGCTLFSNITAAQKDFVNFGLNDFYHIENWTVEEHVQKHESELRWLNAEIQKLMEGSDRKIIIMSHYSPTDDARAIDPKHKSSTISSGFMTDLSQEICFSSEGVAVWAFGHTHFNCDFEHETHQTRLVTNQRGYYFAQSNGFDPGKMVEL</sequence>
<dbReference type="PANTHER" id="PTHR37844">
    <property type="entry name" value="SER/THR PROTEIN PHOSPHATASE SUPERFAMILY (AFU_ORTHOLOGUE AFUA_1G14840)"/>
    <property type="match status" value="1"/>
</dbReference>
<organism evidence="2 3">
    <name type="scientific">Pyrenophora seminiperda CCB06</name>
    <dbReference type="NCBI Taxonomy" id="1302712"/>
    <lineage>
        <taxon>Eukaryota</taxon>
        <taxon>Fungi</taxon>
        <taxon>Dikarya</taxon>
        <taxon>Ascomycota</taxon>
        <taxon>Pezizomycotina</taxon>
        <taxon>Dothideomycetes</taxon>
        <taxon>Pleosporomycetidae</taxon>
        <taxon>Pleosporales</taxon>
        <taxon>Pleosporineae</taxon>
        <taxon>Pleosporaceae</taxon>
        <taxon>Pyrenophora</taxon>
    </lineage>
</organism>
<accession>A0A3M7MH98</accession>
<dbReference type="AlphaFoldDB" id="A0A3M7MH98"/>
<evidence type="ECO:0000259" key="1">
    <source>
        <dbReference type="Pfam" id="PF00149"/>
    </source>
</evidence>
<dbReference type="Gene3D" id="3.60.21.10">
    <property type="match status" value="1"/>
</dbReference>
<dbReference type="PANTHER" id="PTHR37844:SF2">
    <property type="entry name" value="SER_THR PROTEIN PHOSPHATASE SUPERFAMILY (AFU_ORTHOLOGUE AFUA_1G14840)"/>
    <property type="match status" value="1"/>
</dbReference>
<evidence type="ECO:0000313" key="3">
    <source>
        <dbReference type="Proteomes" id="UP000265663"/>
    </source>
</evidence>
<dbReference type="InterPro" id="IPR029052">
    <property type="entry name" value="Metallo-depent_PP-like"/>
</dbReference>
<dbReference type="GO" id="GO:0016787">
    <property type="term" value="F:hydrolase activity"/>
    <property type="evidence" value="ECO:0007669"/>
    <property type="project" value="InterPro"/>
</dbReference>
<proteinExistence type="predicted"/>
<protein>
    <submittedName>
        <fullName evidence="2">Ser Thr phosphatase superfamily</fullName>
    </submittedName>
</protein>
<dbReference type="OrthoDB" id="550558at2759"/>
<dbReference type="EMBL" id="KE747841">
    <property type="protein sequence ID" value="RMZ73739.1"/>
    <property type="molecule type" value="Genomic_DNA"/>
</dbReference>
<dbReference type="SUPFAM" id="SSF56300">
    <property type="entry name" value="Metallo-dependent phosphatases"/>
    <property type="match status" value="1"/>
</dbReference>
<gene>
    <name evidence="2" type="ORF">GMOD_00009507</name>
</gene>
<reference evidence="2 3" key="1">
    <citation type="journal article" date="2014" name="PLoS ONE">
        <title>De novo Genome Assembly of the Fungal Plant Pathogen Pyrenophora semeniperda.</title>
        <authorList>
            <person name="Soliai M.M."/>
            <person name="Meyer S.E."/>
            <person name="Udall J.A."/>
            <person name="Elzinga D.E."/>
            <person name="Hermansen R.A."/>
            <person name="Bodily P.M."/>
            <person name="Hart A.A."/>
            <person name="Coleman C.E."/>
        </authorList>
    </citation>
    <scope>NUCLEOTIDE SEQUENCE [LARGE SCALE GENOMIC DNA]</scope>
    <source>
        <strain evidence="2 3">CCB06</strain>
        <tissue evidence="2">Mycelium</tissue>
    </source>
</reference>
<dbReference type="Proteomes" id="UP000265663">
    <property type="component" value="Unassembled WGS sequence"/>
</dbReference>
<name>A0A3M7MH98_9PLEO</name>
<dbReference type="InterPro" id="IPR004843">
    <property type="entry name" value="Calcineurin-like_PHP"/>
</dbReference>